<proteinExistence type="predicted"/>
<protein>
    <recommendedName>
        <fullName evidence="3">Exosortase system-associated protein, TIGR04073 family</fullName>
    </recommendedName>
</protein>
<comment type="caution">
    <text evidence="1">The sequence shown here is derived from an EMBL/GenBank/DDBJ whole genome shotgun (WGS) entry which is preliminary data.</text>
</comment>
<evidence type="ECO:0000313" key="2">
    <source>
        <dbReference type="Proteomes" id="UP000230859"/>
    </source>
</evidence>
<gene>
    <name evidence="1" type="ORF">COV74_00065</name>
</gene>
<dbReference type="AlphaFoldDB" id="A0A2H0LV68"/>
<evidence type="ECO:0000313" key="1">
    <source>
        <dbReference type="EMBL" id="PIQ87594.1"/>
    </source>
</evidence>
<accession>A0A2H0LV68</accession>
<dbReference type="EMBL" id="PCVY01000002">
    <property type="protein sequence ID" value="PIQ87594.1"/>
    <property type="molecule type" value="Genomic_DNA"/>
</dbReference>
<name>A0A2H0LV68_9BACT</name>
<organism evidence="1 2">
    <name type="scientific">Candidatus Abzuiibacterium crystallinum</name>
    <dbReference type="NCBI Taxonomy" id="1974748"/>
    <lineage>
        <taxon>Bacteria</taxon>
        <taxon>Pseudomonadati</taxon>
        <taxon>Candidatus Omnitrophota</taxon>
        <taxon>Candidatus Abzuiibacterium</taxon>
    </lineage>
</organism>
<evidence type="ECO:0008006" key="3">
    <source>
        <dbReference type="Google" id="ProtNLM"/>
    </source>
</evidence>
<sequence>MTQVNLKQAEKLYAMHLKRLPLLFAISFIYILLSSSLSYASPVMKLKRGIVNVLTSPGEIGKYALKTTLEAEPDYLGPVYGVFYGMPKGFGYGAVRFISGFIDFFTFYWEKPANWEPLIPVEPFTFKETSLE</sequence>
<reference evidence="1 2" key="1">
    <citation type="submission" date="2017-09" db="EMBL/GenBank/DDBJ databases">
        <title>Depth-based differentiation of microbial function through sediment-hosted aquifers and enrichment of novel symbionts in the deep terrestrial subsurface.</title>
        <authorList>
            <person name="Probst A.J."/>
            <person name="Ladd B."/>
            <person name="Jarett J.K."/>
            <person name="Geller-Mcgrath D.E."/>
            <person name="Sieber C.M."/>
            <person name="Emerson J.B."/>
            <person name="Anantharaman K."/>
            <person name="Thomas B.C."/>
            <person name="Malmstrom R."/>
            <person name="Stieglmeier M."/>
            <person name="Klingl A."/>
            <person name="Woyke T."/>
            <person name="Ryan C.M."/>
            <person name="Banfield J.F."/>
        </authorList>
    </citation>
    <scope>NUCLEOTIDE SEQUENCE [LARGE SCALE GENOMIC DNA]</scope>
    <source>
        <strain evidence="1">CG11_big_fil_rev_8_21_14_0_20_45_26</strain>
    </source>
</reference>
<dbReference type="Proteomes" id="UP000230859">
    <property type="component" value="Unassembled WGS sequence"/>
</dbReference>